<keyword evidence="3" id="KW-1185">Reference proteome</keyword>
<comment type="caution">
    <text evidence="2">The sequence shown here is derived from an EMBL/GenBank/DDBJ whole genome shotgun (WGS) entry which is preliminary data.</text>
</comment>
<sequence>MDYLEDHGLEQIEWTAQLQGMNATRHIWDDLDRHVAALLAIVAPKKAKKTINGKCDEPVTVAKSFALVQLWSAASRLTWQRRKSGLPKESSYNGFLPPESSRALGRRDKRKHVPTAEESLSHRSITPPSRRLIKECSSFSTGGDLKTQSESKEARISGEIKAGNSSSFSNRER</sequence>
<evidence type="ECO:0000313" key="2">
    <source>
        <dbReference type="EMBL" id="GFY01579.1"/>
    </source>
</evidence>
<gene>
    <name evidence="2" type="ORF">TNCV_2607631</name>
</gene>
<feature type="compositionally biased region" description="Basic and acidic residues" evidence="1">
    <location>
        <begin position="147"/>
        <end position="158"/>
    </location>
</feature>
<evidence type="ECO:0000256" key="1">
    <source>
        <dbReference type="SAM" id="MobiDB-lite"/>
    </source>
</evidence>
<proteinExistence type="predicted"/>
<accession>A0A8X6V6X7</accession>
<feature type="region of interest" description="Disordered" evidence="1">
    <location>
        <begin position="82"/>
        <end position="173"/>
    </location>
</feature>
<protein>
    <submittedName>
        <fullName evidence="2">Uncharacterized protein</fullName>
    </submittedName>
</protein>
<dbReference type="Proteomes" id="UP000887159">
    <property type="component" value="Unassembled WGS sequence"/>
</dbReference>
<organism evidence="2 3">
    <name type="scientific">Trichonephila clavipes</name>
    <name type="common">Golden silk orbweaver</name>
    <name type="synonym">Nephila clavipes</name>
    <dbReference type="NCBI Taxonomy" id="2585209"/>
    <lineage>
        <taxon>Eukaryota</taxon>
        <taxon>Metazoa</taxon>
        <taxon>Ecdysozoa</taxon>
        <taxon>Arthropoda</taxon>
        <taxon>Chelicerata</taxon>
        <taxon>Arachnida</taxon>
        <taxon>Araneae</taxon>
        <taxon>Araneomorphae</taxon>
        <taxon>Entelegynae</taxon>
        <taxon>Araneoidea</taxon>
        <taxon>Nephilidae</taxon>
        <taxon>Trichonephila</taxon>
    </lineage>
</organism>
<name>A0A8X6V6X7_TRICX</name>
<reference evidence="2" key="1">
    <citation type="submission" date="2020-08" db="EMBL/GenBank/DDBJ databases">
        <title>Multicomponent nature underlies the extraordinary mechanical properties of spider dragline silk.</title>
        <authorList>
            <person name="Kono N."/>
            <person name="Nakamura H."/>
            <person name="Mori M."/>
            <person name="Yoshida Y."/>
            <person name="Ohtoshi R."/>
            <person name="Malay A.D."/>
            <person name="Moran D.A.P."/>
            <person name="Tomita M."/>
            <person name="Numata K."/>
            <person name="Arakawa K."/>
        </authorList>
    </citation>
    <scope>NUCLEOTIDE SEQUENCE</scope>
</reference>
<dbReference type="EMBL" id="BMAU01021229">
    <property type="protein sequence ID" value="GFY01579.1"/>
    <property type="molecule type" value="Genomic_DNA"/>
</dbReference>
<dbReference type="AlphaFoldDB" id="A0A8X6V6X7"/>
<feature type="compositionally biased region" description="Polar residues" evidence="1">
    <location>
        <begin position="163"/>
        <end position="173"/>
    </location>
</feature>
<evidence type="ECO:0000313" key="3">
    <source>
        <dbReference type="Proteomes" id="UP000887159"/>
    </source>
</evidence>